<protein>
    <submittedName>
        <fullName evidence="1">Uncharacterized protein</fullName>
    </submittedName>
</protein>
<keyword evidence="2" id="KW-1185">Reference proteome</keyword>
<name>A0ABD2CZP5_VESMC</name>
<proteinExistence type="predicted"/>
<gene>
    <name evidence="1" type="ORF">V1477_001316</name>
</gene>
<dbReference type="Proteomes" id="UP001607303">
    <property type="component" value="Unassembled WGS sequence"/>
</dbReference>
<comment type="caution">
    <text evidence="1">The sequence shown here is derived from an EMBL/GenBank/DDBJ whole genome shotgun (WGS) entry which is preliminary data.</text>
</comment>
<accession>A0ABD2CZP5</accession>
<organism evidence="1 2">
    <name type="scientific">Vespula maculifrons</name>
    <name type="common">Eastern yellow jacket</name>
    <name type="synonym">Wasp</name>
    <dbReference type="NCBI Taxonomy" id="7453"/>
    <lineage>
        <taxon>Eukaryota</taxon>
        <taxon>Metazoa</taxon>
        <taxon>Ecdysozoa</taxon>
        <taxon>Arthropoda</taxon>
        <taxon>Hexapoda</taxon>
        <taxon>Insecta</taxon>
        <taxon>Pterygota</taxon>
        <taxon>Neoptera</taxon>
        <taxon>Endopterygota</taxon>
        <taxon>Hymenoptera</taxon>
        <taxon>Apocrita</taxon>
        <taxon>Aculeata</taxon>
        <taxon>Vespoidea</taxon>
        <taxon>Vespidae</taxon>
        <taxon>Vespinae</taxon>
        <taxon>Vespula</taxon>
    </lineage>
</organism>
<evidence type="ECO:0000313" key="2">
    <source>
        <dbReference type="Proteomes" id="UP001607303"/>
    </source>
</evidence>
<sequence length="76" mass="8992">MKRVDDRKDAPKVVYLHTKNGAKARYVVLVETVLTIFTFEERLVKLNMMRCSLCYQKYECRCGKMMVMDQILPVDQ</sequence>
<dbReference type="EMBL" id="JAYRBN010000010">
    <property type="protein sequence ID" value="KAL2750526.1"/>
    <property type="molecule type" value="Genomic_DNA"/>
</dbReference>
<dbReference type="AlphaFoldDB" id="A0ABD2CZP5"/>
<reference evidence="1 2" key="1">
    <citation type="journal article" date="2024" name="Ann. Entomol. Soc. Am.">
        <title>Genomic analyses of the southern and eastern yellowjacket wasps (Hymenoptera: Vespidae) reveal evolutionary signatures of social life.</title>
        <authorList>
            <person name="Catto M.A."/>
            <person name="Caine P.B."/>
            <person name="Orr S.E."/>
            <person name="Hunt B.G."/>
            <person name="Goodisman M.A.D."/>
        </authorList>
    </citation>
    <scope>NUCLEOTIDE SEQUENCE [LARGE SCALE GENOMIC DNA]</scope>
    <source>
        <strain evidence="1">232</strain>
        <tissue evidence="1">Head and thorax</tissue>
    </source>
</reference>
<evidence type="ECO:0000313" key="1">
    <source>
        <dbReference type="EMBL" id="KAL2750526.1"/>
    </source>
</evidence>